<feature type="chain" id="PRO_5030168639" evidence="9">
    <location>
        <begin position="20"/>
        <end position="345"/>
    </location>
</feature>
<dbReference type="InterPro" id="IPR051962">
    <property type="entry name" value="Cuticlin"/>
</dbReference>
<proteinExistence type="evidence at transcript level"/>
<keyword evidence="7 8" id="KW-0472">Membrane</keyword>
<evidence type="ECO:0000256" key="6">
    <source>
        <dbReference type="ARBA" id="ARBA00022989"/>
    </source>
</evidence>
<dbReference type="GO" id="GO:0005886">
    <property type="term" value="C:plasma membrane"/>
    <property type="evidence" value="ECO:0007669"/>
    <property type="project" value="UniProtKB-SubCell"/>
</dbReference>
<evidence type="ECO:0000256" key="9">
    <source>
        <dbReference type="SAM" id="SignalP"/>
    </source>
</evidence>
<dbReference type="EMBL" id="JI171901">
    <property type="protein sequence ID" value="ADY45454.1"/>
    <property type="molecule type" value="mRNA"/>
</dbReference>
<keyword evidence="4 8" id="KW-0812">Transmembrane</keyword>
<comment type="subcellular location">
    <subcellularLocation>
        <location evidence="1">Cell membrane</location>
        <topology evidence="1">Single-pass type I membrane protein</topology>
    </subcellularLocation>
</comment>
<dbReference type="GO" id="GO:0042302">
    <property type="term" value="F:structural constituent of cuticle"/>
    <property type="evidence" value="ECO:0007669"/>
    <property type="project" value="UniProtKB-KW"/>
</dbReference>
<evidence type="ECO:0000256" key="8">
    <source>
        <dbReference type="SAM" id="Phobius"/>
    </source>
</evidence>
<dbReference type="InterPro" id="IPR056953">
    <property type="entry name" value="CUT_N"/>
</dbReference>
<reference evidence="11" key="1">
    <citation type="journal article" date="2011" name="Genome Res.">
        <title>Deep small RNA sequencing from the nematode Ascaris reveals conservation, functional diversification, and novel developmental profiles.</title>
        <authorList>
            <person name="Wang J."/>
            <person name="Czech B."/>
            <person name="Crunk A."/>
            <person name="Wallace A."/>
            <person name="Mitreva M."/>
            <person name="Hannon G.J."/>
            <person name="Davis R.E."/>
        </authorList>
    </citation>
    <scope>NUCLEOTIDE SEQUENCE</scope>
</reference>
<dbReference type="Pfam" id="PF25057">
    <property type="entry name" value="CUT_N"/>
    <property type="match status" value="1"/>
</dbReference>
<feature type="domain" description="ZP" evidence="10">
    <location>
        <begin position="33"/>
        <end position="278"/>
    </location>
</feature>
<dbReference type="PANTHER" id="PTHR22907">
    <property type="entry name" value="GH04558P"/>
    <property type="match status" value="1"/>
</dbReference>
<evidence type="ECO:0000256" key="5">
    <source>
        <dbReference type="ARBA" id="ARBA00022729"/>
    </source>
</evidence>
<keyword evidence="3" id="KW-1003">Cell membrane</keyword>
<dbReference type="PANTHER" id="PTHR22907:SF51">
    <property type="entry name" value="CUTICLIN-1"/>
    <property type="match status" value="1"/>
</dbReference>
<evidence type="ECO:0000256" key="7">
    <source>
        <dbReference type="ARBA" id="ARBA00023136"/>
    </source>
</evidence>
<dbReference type="PROSITE" id="PS51034">
    <property type="entry name" value="ZP_2"/>
    <property type="match status" value="1"/>
</dbReference>
<evidence type="ECO:0000256" key="4">
    <source>
        <dbReference type="ARBA" id="ARBA00022692"/>
    </source>
</evidence>
<keyword evidence="2" id="KW-0193">Cuticle</keyword>
<keyword evidence="6 8" id="KW-1133">Transmembrane helix</keyword>
<protein>
    <submittedName>
        <fullName evidence="11">Cuticlin-1</fullName>
    </submittedName>
</protein>
<keyword evidence="5 9" id="KW-0732">Signal</keyword>
<evidence type="ECO:0000313" key="11">
    <source>
        <dbReference type="EMBL" id="ADY45454.1"/>
    </source>
</evidence>
<feature type="transmembrane region" description="Helical" evidence="8">
    <location>
        <begin position="322"/>
        <end position="342"/>
    </location>
</feature>
<evidence type="ECO:0000259" key="10">
    <source>
        <dbReference type="PROSITE" id="PS51034"/>
    </source>
</evidence>
<dbReference type="SMART" id="SM00241">
    <property type="entry name" value="ZP"/>
    <property type="match status" value="1"/>
</dbReference>
<organism evidence="11">
    <name type="scientific">Ascaris suum</name>
    <name type="common">Pig roundworm</name>
    <name type="synonym">Ascaris lumbricoides</name>
    <dbReference type="NCBI Taxonomy" id="6253"/>
    <lineage>
        <taxon>Eukaryota</taxon>
        <taxon>Metazoa</taxon>
        <taxon>Ecdysozoa</taxon>
        <taxon>Nematoda</taxon>
        <taxon>Chromadorea</taxon>
        <taxon>Rhabditida</taxon>
        <taxon>Spirurina</taxon>
        <taxon>Ascaridomorpha</taxon>
        <taxon>Ascaridoidea</taxon>
        <taxon>Ascarididae</taxon>
        <taxon>Ascaris</taxon>
    </lineage>
</organism>
<sequence length="345" mass="37940">MSLYVHSMLLLTFGSVLDAIPIDNGVEGDPEVECGPVTIAISFNTRNTFQGHVFVKGRFDEPGCRSDESGAEVAGIVLPFNSCGVSRIRSLNPKGIFISTTLIVAFHPQFLTKVDRAYKVQCFYMEADKTVSTAISVTDLTTAFASHNVPMPICRYEILESGPDGSQVTYAVIGMQVYHKWTCDSETMDTFCMRVHSCIAEDGKGQAVSILDEKGCAIDKYVLNDLDYPADLMAGQEAHVYKFADRSHLFFQCQISISIKEPGIDCSRPSCESLQRTRRAVDSLGTLDVLSQTIETLDIAVHPNNLSHSYSFRISSICIEPLSLLAMLLSMMVFAAAATLRLRSK</sequence>
<name>F1L5Q0_ASCSU</name>
<evidence type="ECO:0000256" key="2">
    <source>
        <dbReference type="ARBA" id="ARBA00022460"/>
    </source>
</evidence>
<dbReference type="InterPro" id="IPR057475">
    <property type="entry name" value="CUT_C"/>
</dbReference>
<feature type="signal peptide" evidence="9">
    <location>
        <begin position="1"/>
        <end position="19"/>
    </location>
</feature>
<evidence type="ECO:0000256" key="1">
    <source>
        <dbReference type="ARBA" id="ARBA00004251"/>
    </source>
</evidence>
<dbReference type="Pfam" id="PF25301">
    <property type="entry name" value="CUT_C"/>
    <property type="match status" value="1"/>
</dbReference>
<evidence type="ECO:0000256" key="3">
    <source>
        <dbReference type="ARBA" id="ARBA00022475"/>
    </source>
</evidence>
<accession>F1L5Q0</accession>
<dbReference type="InterPro" id="IPR001507">
    <property type="entry name" value="ZP_dom"/>
</dbReference>
<dbReference type="AlphaFoldDB" id="F1L5Q0"/>